<reference evidence="7" key="2">
    <citation type="submission" date="2020-09" db="EMBL/GenBank/DDBJ databases">
        <authorList>
            <person name="Sun Q."/>
            <person name="Zhou Y."/>
        </authorList>
    </citation>
    <scope>NUCLEOTIDE SEQUENCE</scope>
    <source>
        <strain evidence="7">CGMCC 1.12919</strain>
    </source>
</reference>
<accession>A0A916XJS4</accession>
<dbReference type="GO" id="GO:0008168">
    <property type="term" value="F:methyltransferase activity"/>
    <property type="evidence" value="ECO:0007669"/>
    <property type="project" value="UniProtKB-KW"/>
</dbReference>
<keyword evidence="4" id="KW-0949">S-adenosyl-L-methionine</keyword>
<evidence type="ECO:0000256" key="5">
    <source>
        <dbReference type="ARBA" id="ARBA00023098"/>
    </source>
</evidence>
<evidence type="ECO:0000313" key="7">
    <source>
        <dbReference type="EMBL" id="GGC78967.1"/>
    </source>
</evidence>
<dbReference type="InterPro" id="IPR050723">
    <property type="entry name" value="CFA/CMAS"/>
</dbReference>
<comment type="similarity">
    <text evidence="1">Belongs to the CFA/CMAS family.</text>
</comment>
<dbReference type="PIRSF" id="PIRSF003085">
    <property type="entry name" value="CMAS"/>
    <property type="match status" value="1"/>
</dbReference>
<dbReference type="InterPro" id="IPR029063">
    <property type="entry name" value="SAM-dependent_MTases_sf"/>
</dbReference>
<dbReference type="SUPFAM" id="SSF53335">
    <property type="entry name" value="S-adenosyl-L-methionine-dependent methyltransferases"/>
    <property type="match status" value="1"/>
</dbReference>
<keyword evidence="8" id="KW-1185">Reference proteome</keyword>
<evidence type="ECO:0000256" key="6">
    <source>
        <dbReference type="SAM" id="MobiDB-lite"/>
    </source>
</evidence>
<protein>
    <submittedName>
        <fullName evidence="7">Cyclopropane-fatty-acyl-phospholipid synthase</fullName>
    </submittedName>
</protein>
<organism evidence="7 8">
    <name type="scientific">Chelatococcus reniformis</name>
    <dbReference type="NCBI Taxonomy" id="1494448"/>
    <lineage>
        <taxon>Bacteria</taxon>
        <taxon>Pseudomonadati</taxon>
        <taxon>Pseudomonadota</taxon>
        <taxon>Alphaproteobacteria</taxon>
        <taxon>Hyphomicrobiales</taxon>
        <taxon>Chelatococcaceae</taxon>
        <taxon>Chelatococcus</taxon>
    </lineage>
</organism>
<feature type="region of interest" description="Disordered" evidence="6">
    <location>
        <begin position="1"/>
        <end position="37"/>
    </location>
</feature>
<keyword evidence="5" id="KW-0443">Lipid metabolism</keyword>
<dbReference type="CDD" id="cd02440">
    <property type="entry name" value="AdoMet_MTases"/>
    <property type="match status" value="1"/>
</dbReference>
<proteinExistence type="inferred from homology"/>
<dbReference type="PANTHER" id="PTHR43667:SF1">
    <property type="entry name" value="CYCLOPROPANE-FATTY-ACYL-PHOSPHOLIPID SYNTHASE"/>
    <property type="match status" value="1"/>
</dbReference>
<evidence type="ECO:0000313" key="8">
    <source>
        <dbReference type="Proteomes" id="UP000637002"/>
    </source>
</evidence>
<dbReference type="Proteomes" id="UP000637002">
    <property type="component" value="Unassembled WGS sequence"/>
</dbReference>
<dbReference type="Gene3D" id="3.40.50.150">
    <property type="entry name" value="Vaccinia Virus protein VP39"/>
    <property type="match status" value="1"/>
</dbReference>
<comment type="caution">
    <text evidence="7">The sequence shown here is derived from an EMBL/GenBank/DDBJ whole genome shotgun (WGS) entry which is preliminary data.</text>
</comment>
<sequence length="458" mass="50664">MGGAAGYWPPNGREETGSPEGDGHAPAITRRHPAPSKKQWITVSAPMRLLSGLLKKFIRNGRLVLTDADGGVHPFGGDGPGPQVRLSLHDRALHTKLAFNPELYAAEAYMDGTLTFAEGSSVYDLLNLFSENRKGLGSAGSQQMLRRAWRVARRWQQANPVGVAAKNARHHYDLSTDLYRLFLDEGLNYSCAFFERPQTDTLEEAQLAKLARITAKLGLRPGHTVAEIGSGWGSLAIHIARTSGAHVVAINVSPEQIKIARERAAAAGVADRVEFREMDYRNLTGRFDRVVSVGMMEHVGIGHFDAYFGKIRDLLGEGGYGLIHCIGRMSPPGTTSPFIRKYIFPGGYVPALSEVFAATERQGLWVADMEVLRLHYHHTIRHWRQRFTANRAAAAAIYDERFCRMWEFYLAAVEFGFLTGSNMVFQVAVSPAIDAVPIVRDFMVEDIRRSRGATISVT</sequence>
<dbReference type="InterPro" id="IPR003333">
    <property type="entry name" value="CMAS"/>
</dbReference>
<dbReference type="GO" id="GO:0032259">
    <property type="term" value="P:methylation"/>
    <property type="evidence" value="ECO:0007669"/>
    <property type="project" value="UniProtKB-KW"/>
</dbReference>
<dbReference type="PANTHER" id="PTHR43667">
    <property type="entry name" value="CYCLOPROPANE-FATTY-ACYL-PHOSPHOLIPID SYNTHASE"/>
    <property type="match status" value="1"/>
</dbReference>
<dbReference type="AlphaFoldDB" id="A0A916XJS4"/>
<gene>
    <name evidence="7" type="primary">cfa1</name>
    <name evidence="7" type="ORF">GCM10010994_41410</name>
</gene>
<evidence type="ECO:0000256" key="4">
    <source>
        <dbReference type="ARBA" id="ARBA00022691"/>
    </source>
</evidence>
<evidence type="ECO:0000256" key="2">
    <source>
        <dbReference type="ARBA" id="ARBA00022603"/>
    </source>
</evidence>
<name>A0A916XJS4_9HYPH</name>
<dbReference type="GO" id="GO:0008610">
    <property type="term" value="P:lipid biosynthetic process"/>
    <property type="evidence" value="ECO:0007669"/>
    <property type="project" value="InterPro"/>
</dbReference>
<dbReference type="Pfam" id="PF02353">
    <property type="entry name" value="CMAS"/>
    <property type="match status" value="1"/>
</dbReference>
<dbReference type="EMBL" id="BMGG01000007">
    <property type="protein sequence ID" value="GGC78967.1"/>
    <property type="molecule type" value="Genomic_DNA"/>
</dbReference>
<evidence type="ECO:0000256" key="3">
    <source>
        <dbReference type="ARBA" id="ARBA00022679"/>
    </source>
</evidence>
<keyword evidence="3" id="KW-0808">Transferase</keyword>
<keyword evidence="2" id="KW-0489">Methyltransferase</keyword>
<reference evidence="7" key="1">
    <citation type="journal article" date="2014" name="Int. J. Syst. Evol. Microbiol.">
        <title>Complete genome sequence of Corynebacterium casei LMG S-19264T (=DSM 44701T), isolated from a smear-ripened cheese.</title>
        <authorList>
            <consortium name="US DOE Joint Genome Institute (JGI-PGF)"/>
            <person name="Walter F."/>
            <person name="Albersmeier A."/>
            <person name="Kalinowski J."/>
            <person name="Ruckert C."/>
        </authorList>
    </citation>
    <scope>NUCLEOTIDE SEQUENCE</scope>
    <source>
        <strain evidence="7">CGMCC 1.12919</strain>
    </source>
</reference>
<evidence type="ECO:0000256" key="1">
    <source>
        <dbReference type="ARBA" id="ARBA00010815"/>
    </source>
</evidence>